<evidence type="ECO:0000256" key="2">
    <source>
        <dbReference type="SAM" id="MobiDB-lite"/>
    </source>
</evidence>
<gene>
    <name evidence="4" type="primary">LOC110427565</name>
</gene>
<feature type="region of interest" description="Disordered" evidence="2">
    <location>
        <begin position="22"/>
        <end position="51"/>
    </location>
</feature>
<proteinExistence type="predicted"/>
<organism evidence="3 4">
    <name type="scientific">Herrania umbratica</name>
    <dbReference type="NCBI Taxonomy" id="108875"/>
    <lineage>
        <taxon>Eukaryota</taxon>
        <taxon>Viridiplantae</taxon>
        <taxon>Streptophyta</taxon>
        <taxon>Embryophyta</taxon>
        <taxon>Tracheophyta</taxon>
        <taxon>Spermatophyta</taxon>
        <taxon>Magnoliopsida</taxon>
        <taxon>eudicotyledons</taxon>
        <taxon>Gunneridae</taxon>
        <taxon>Pentapetalae</taxon>
        <taxon>rosids</taxon>
        <taxon>malvids</taxon>
        <taxon>Malvales</taxon>
        <taxon>Malvaceae</taxon>
        <taxon>Byttnerioideae</taxon>
        <taxon>Herrania</taxon>
    </lineage>
</organism>
<evidence type="ECO:0000313" key="3">
    <source>
        <dbReference type="Proteomes" id="UP000504621"/>
    </source>
</evidence>
<accession>A0A6J1BKK0</accession>
<name>A0A6J1BKK0_9ROSI</name>
<evidence type="ECO:0000313" key="4">
    <source>
        <dbReference type="RefSeq" id="XP_021298789.1"/>
    </source>
</evidence>
<dbReference type="AlphaFoldDB" id="A0A6J1BKK0"/>
<reference evidence="4" key="1">
    <citation type="submission" date="2025-08" db="UniProtKB">
        <authorList>
            <consortium name="RefSeq"/>
        </authorList>
    </citation>
    <scope>IDENTIFICATION</scope>
    <source>
        <tissue evidence="4">Leaf</tissue>
    </source>
</reference>
<protein>
    <submittedName>
        <fullName evidence="4">Uncharacterized protein LOC110427565</fullName>
    </submittedName>
</protein>
<keyword evidence="1" id="KW-0175">Coiled coil</keyword>
<evidence type="ECO:0000256" key="1">
    <source>
        <dbReference type="SAM" id="Coils"/>
    </source>
</evidence>
<dbReference type="RefSeq" id="XP_021298789.1">
    <property type="nucleotide sequence ID" value="XM_021443114.1"/>
</dbReference>
<keyword evidence="3" id="KW-1185">Reference proteome</keyword>
<dbReference type="GeneID" id="110427565"/>
<feature type="coiled-coil region" evidence="1">
    <location>
        <begin position="58"/>
        <end position="97"/>
    </location>
</feature>
<feature type="compositionally biased region" description="Basic residues" evidence="2">
    <location>
        <begin position="41"/>
        <end position="50"/>
    </location>
</feature>
<feature type="compositionally biased region" description="Basic and acidic residues" evidence="2">
    <location>
        <begin position="22"/>
        <end position="40"/>
    </location>
</feature>
<dbReference type="Proteomes" id="UP000504621">
    <property type="component" value="Unplaced"/>
</dbReference>
<sequence length="113" mass="13348">MGGTTDSRYKGVLRYNSFFCERQEKRKETHGPRKEREPRVSKHKKHACSKRRFEPDQKKGFMKKQKTLESKLADLKKEMNHEELQEYQEKLGQLEQNFGTDISREMEAGAVGK</sequence>